<sequence>MRRTIAVAAVVLVLVTGCRWPQDVGTTLEDVRGGVLRVGVTESPPWTRVGDDGSVTGAEGELVQRLAQRLDARVQWHPGSESTLMAALKDRVLDLVVGGLDAKAPWTEEAALTRPYVTVRTVVAVPPGVATPTDLAGARVAVPAGTAEVAALRAAKADPVPVAEVTGEEGLPVVVGQWRLADLGLRETAHDLAVHDHVWAVPPGENGWQVEVERFLLALSHVEVERLLATAEREEAAR</sequence>
<evidence type="ECO:0000313" key="4">
    <source>
        <dbReference type="Proteomes" id="UP000070620"/>
    </source>
</evidence>
<dbReference type="PANTHER" id="PTHR35936">
    <property type="entry name" value="MEMBRANE-BOUND LYTIC MUREIN TRANSGLYCOSYLASE F"/>
    <property type="match status" value="1"/>
</dbReference>
<reference evidence="3 4" key="1">
    <citation type="submission" date="2016-01" db="EMBL/GenBank/DDBJ databases">
        <title>Whole genome sequence and analysis of Micromonospora rosaria DSM 803, which can produce antibacterial substance rosamicin.</title>
        <authorList>
            <person name="Yang H."/>
            <person name="He X."/>
            <person name="Zhu D."/>
        </authorList>
    </citation>
    <scope>NUCLEOTIDE SEQUENCE [LARGE SCALE GENOMIC DNA]</scope>
    <source>
        <strain evidence="3 4">DSM 803</strain>
    </source>
</reference>
<keyword evidence="4" id="KW-1185">Reference proteome</keyword>
<dbReference type="RefSeq" id="WP_067373508.1">
    <property type="nucleotide sequence ID" value="NZ_JBIUBN010000010.1"/>
</dbReference>
<evidence type="ECO:0000313" key="3">
    <source>
        <dbReference type="EMBL" id="KXK58399.1"/>
    </source>
</evidence>
<gene>
    <name evidence="3" type="ORF">AWW66_30005</name>
</gene>
<evidence type="ECO:0000259" key="2">
    <source>
        <dbReference type="SMART" id="SM00062"/>
    </source>
</evidence>
<dbReference type="AlphaFoldDB" id="A0A136PJ26"/>
<comment type="caution">
    <text evidence="3">The sequence shown here is derived from an EMBL/GenBank/DDBJ whole genome shotgun (WGS) entry which is preliminary data.</text>
</comment>
<evidence type="ECO:0000256" key="1">
    <source>
        <dbReference type="ARBA" id="ARBA00022729"/>
    </source>
</evidence>
<dbReference type="Proteomes" id="UP000070620">
    <property type="component" value="Unassembled WGS sequence"/>
</dbReference>
<protein>
    <recommendedName>
        <fullName evidence="2">Solute-binding protein family 3/N-terminal domain-containing protein</fullName>
    </recommendedName>
</protein>
<dbReference type="Gene3D" id="3.40.190.10">
    <property type="entry name" value="Periplasmic binding protein-like II"/>
    <property type="match status" value="1"/>
</dbReference>
<dbReference type="Pfam" id="PF00497">
    <property type="entry name" value="SBP_bac_3"/>
    <property type="match status" value="1"/>
</dbReference>
<dbReference type="EMBL" id="LRQV01000198">
    <property type="protein sequence ID" value="KXK58399.1"/>
    <property type="molecule type" value="Genomic_DNA"/>
</dbReference>
<dbReference type="OrthoDB" id="6150901at2"/>
<dbReference type="SMART" id="SM00062">
    <property type="entry name" value="PBPb"/>
    <property type="match status" value="1"/>
</dbReference>
<keyword evidence="1" id="KW-0732">Signal</keyword>
<name>A0A136PJ26_9ACTN</name>
<accession>A0A136PJ26</accession>
<organism evidence="3 4">
    <name type="scientific">Micromonospora rosaria</name>
    <dbReference type="NCBI Taxonomy" id="47874"/>
    <lineage>
        <taxon>Bacteria</taxon>
        <taxon>Bacillati</taxon>
        <taxon>Actinomycetota</taxon>
        <taxon>Actinomycetes</taxon>
        <taxon>Micromonosporales</taxon>
        <taxon>Micromonosporaceae</taxon>
        <taxon>Micromonospora</taxon>
    </lineage>
</organism>
<feature type="domain" description="Solute-binding protein family 3/N-terminal" evidence="2">
    <location>
        <begin position="35"/>
        <end position="231"/>
    </location>
</feature>
<dbReference type="PROSITE" id="PS51257">
    <property type="entry name" value="PROKAR_LIPOPROTEIN"/>
    <property type="match status" value="1"/>
</dbReference>
<dbReference type="SUPFAM" id="SSF53850">
    <property type="entry name" value="Periplasmic binding protein-like II"/>
    <property type="match status" value="1"/>
</dbReference>
<proteinExistence type="predicted"/>
<dbReference type="InterPro" id="IPR001638">
    <property type="entry name" value="Solute-binding_3/MltF_N"/>
</dbReference>